<protein>
    <submittedName>
        <fullName evidence="1">DNA polymerase III subunit delta</fullName>
    </submittedName>
</protein>
<dbReference type="Proteomes" id="UP000018849">
    <property type="component" value="Unassembled WGS sequence"/>
</dbReference>
<comment type="caution">
    <text evidence="1">The sequence shown here is derived from an EMBL/GenBank/DDBJ whole genome shotgun (WGS) entry which is preliminary data.</text>
</comment>
<dbReference type="SUPFAM" id="SSF52540">
    <property type="entry name" value="P-loop containing nucleoside triphosphate hydrolases"/>
    <property type="match status" value="1"/>
</dbReference>
<organism evidence="1 2">
    <name type="scientific">Pseudomonas syringae pv. actinidiae ICMP 19096</name>
    <dbReference type="NCBI Taxonomy" id="1194405"/>
    <lineage>
        <taxon>Bacteria</taxon>
        <taxon>Pseudomonadati</taxon>
        <taxon>Pseudomonadota</taxon>
        <taxon>Gammaproteobacteria</taxon>
        <taxon>Pseudomonadales</taxon>
        <taxon>Pseudomonadaceae</taxon>
        <taxon>Pseudomonas</taxon>
        <taxon>Pseudomonas syringae</taxon>
    </lineage>
</organism>
<dbReference type="InterPro" id="IPR027417">
    <property type="entry name" value="P-loop_NTPase"/>
</dbReference>
<sequence length="48" mass="5079">MKLAPAQLAKHLQGTLAPVYVISGDDPLLCQEAADAVRAAARQQGFDE</sequence>
<evidence type="ECO:0000313" key="1">
    <source>
        <dbReference type="EMBL" id="EPN32583.1"/>
    </source>
</evidence>
<name>A0A656JJY7_PSESF</name>
<gene>
    <name evidence="1" type="primary">holA</name>
    <name evidence="1" type="ORF">A245_44095</name>
</gene>
<evidence type="ECO:0000313" key="2">
    <source>
        <dbReference type="Proteomes" id="UP000018849"/>
    </source>
</evidence>
<accession>A0A656JJY7</accession>
<reference evidence="1 2" key="1">
    <citation type="journal article" date="2013" name="PLoS Pathog.">
        <title>Genomic analysis of the Kiwifruit pathogen Pseudomonas syringae pv. actinidiae provides insight into the origins of an emergent plant disease.</title>
        <authorList>
            <person name="McCann H.C."/>
            <person name="Rikkerink E.H."/>
            <person name="Bertels F."/>
            <person name="Fiers M."/>
            <person name="Lu A."/>
            <person name="Rees-George J."/>
            <person name="Andersen M.T."/>
            <person name="Gleave A.P."/>
            <person name="Haubold B."/>
            <person name="Wohlers M.W."/>
            <person name="Guttman D.S."/>
            <person name="Wang P.W."/>
            <person name="Straub C."/>
            <person name="Vanneste J.L."/>
            <person name="Rainey P.B."/>
            <person name="Templeton M.D."/>
        </authorList>
    </citation>
    <scope>NUCLEOTIDE SEQUENCE [LARGE SCALE GENOMIC DNA]</scope>
    <source>
        <strain evidence="1 2">ICMP 19096</strain>
    </source>
</reference>
<feature type="non-terminal residue" evidence="1">
    <location>
        <position position="48"/>
    </location>
</feature>
<proteinExistence type="predicted"/>
<dbReference type="AlphaFoldDB" id="A0A656JJY7"/>
<dbReference type="Gene3D" id="3.40.50.300">
    <property type="entry name" value="P-loop containing nucleotide triphosphate hydrolases"/>
    <property type="match status" value="1"/>
</dbReference>
<dbReference type="EMBL" id="AOKF01003732">
    <property type="protein sequence ID" value="EPN32583.1"/>
    <property type="molecule type" value="Genomic_DNA"/>
</dbReference>